<dbReference type="HOGENOM" id="CLU_124895_0_0_9"/>
<dbReference type="STRING" id="525919.Apre_1345"/>
<dbReference type="Gene3D" id="1.10.10.10">
    <property type="entry name" value="Winged helix-like DNA-binding domain superfamily/Winged helix DNA-binding domain"/>
    <property type="match status" value="1"/>
</dbReference>
<dbReference type="SMART" id="SM00347">
    <property type="entry name" value="HTH_MARR"/>
    <property type="match status" value="1"/>
</dbReference>
<dbReference type="PROSITE" id="PS50995">
    <property type="entry name" value="HTH_MARR_2"/>
    <property type="match status" value="1"/>
</dbReference>
<dbReference type="GO" id="GO:0003700">
    <property type="term" value="F:DNA-binding transcription factor activity"/>
    <property type="evidence" value="ECO:0007669"/>
    <property type="project" value="InterPro"/>
</dbReference>
<sequence>MNKKNKDNILAEIVKKTKLHFFRSVFKNYQASSLSLGDSMTLEVIEYLESPSINDLVKFLYMSQPNVSYRINILQKKGYITKIKSMEDARITHIVLTDKYFSYKRKKNELTARVLRNVEDKLDKEEREYLYDNLDLVNRELEKELREFLK</sequence>
<evidence type="ECO:0000259" key="1">
    <source>
        <dbReference type="PROSITE" id="PS50995"/>
    </source>
</evidence>
<dbReference type="KEGG" id="apr:Apre_1345"/>
<dbReference type="EMBL" id="CP001708">
    <property type="protein sequence ID" value="ACV29368.1"/>
    <property type="molecule type" value="Genomic_DNA"/>
</dbReference>
<accession>C7RDV5</accession>
<evidence type="ECO:0000313" key="3">
    <source>
        <dbReference type="Proteomes" id="UP000002294"/>
    </source>
</evidence>
<proteinExistence type="predicted"/>
<evidence type="ECO:0000313" key="2">
    <source>
        <dbReference type="EMBL" id="ACV29368.1"/>
    </source>
</evidence>
<dbReference type="Proteomes" id="UP000002294">
    <property type="component" value="Chromosome"/>
</dbReference>
<dbReference type="OrthoDB" id="2323705at2"/>
<dbReference type="PANTHER" id="PTHR33164">
    <property type="entry name" value="TRANSCRIPTIONAL REGULATOR, MARR FAMILY"/>
    <property type="match status" value="1"/>
</dbReference>
<dbReference type="GO" id="GO:0006950">
    <property type="term" value="P:response to stress"/>
    <property type="evidence" value="ECO:0007669"/>
    <property type="project" value="TreeGrafter"/>
</dbReference>
<dbReference type="Pfam" id="PF01047">
    <property type="entry name" value="MarR"/>
    <property type="match status" value="1"/>
</dbReference>
<protein>
    <submittedName>
        <fullName evidence="2">Transcriptional regulator, MarR family</fullName>
    </submittedName>
</protein>
<dbReference type="InterPro" id="IPR036390">
    <property type="entry name" value="WH_DNA-bd_sf"/>
</dbReference>
<feature type="domain" description="HTH marR-type" evidence="1">
    <location>
        <begin position="1"/>
        <end position="139"/>
    </location>
</feature>
<dbReference type="RefSeq" id="WP_015778267.1">
    <property type="nucleotide sequence ID" value="NC_013171.1"/>
</dbReference>
<dbReference type="InterPro" id="IPR039422">
    <property type="entry name" value="MarR/SlyA-like"/>
</dbReference>
<dbReference type="AlphaFoldDB" id="C7RDV5"/>
<dbReference type="PANTHER" id="PTHR33164:SF89">
    <property type="entry name" value="MARR FAMILY REGULATORY PROTEIN"/>
    <property type="match status" value="1"/>
</dbReference>
<dbReference type="SMR" id="C7RDV5"/>
<dbReference type="SUPFAM" id="SSF46785">
    <property type="entry name" value="Winged helix' DNA-binding domain"/>
    <property type="match status" value="1"/>
</dbReference>
<keyword evidence="3" id="KW-1185">Reference proteome</keyword>
<gene>
    <name evidence="2" type="ordered locus">Apre_1345</name>
</gene>
<name>C7RDV5_ANAPD</name>
<organism evidence="2 3">
    <name type="scientific">Anaerococcus prevotii (strain ATCC 9321 / DSM 20548 / JCM 6508 / NCTC 11806 / PC1)</name>
    <name type="common">Peptostreptococcus prevotii</name>
    <name type="synonym">Peptococcus prevotii</name>
    <dbReference type="NCBI Taxonomy" id="525919"/>
    <lineage>
        <taxon>Bacteria</taxon>
        <taxon>Bacillati</taxon>
        <taxon>Bacillota</taxon>
        <taxon>Tissierellia</taxon>
        <taxon>Tissierellales</taxon>
        <taxon>Peptoniphilaceae</taxon>
        <taxon>Anaerococcus</taxon>
    </lineage>
</organism>
<dbReference type="InterPro" id="IPR000835">
    <property type="entry name" value="HTH_MarR-typ"/>
</dbReference>
<dbReference type="eggNOG" id="COG1846">
    <property type="taxonomic scope" value="Bacteria"/>
</dbReference>
<reference evidence="2 3" key="1">
    <citation type="journal article" date="2009" name="Stand. Genomic Sci.">
        <title>Complete genome sequence of Anaerococcus prevotii type strain (PC1).</title>
        <authorList>
            <person name="Labutti K."/>
            <person name="Pukall R."/>
            <person name="Steenblock K."/>
            <person name="Glavina Del Rio T."/>
            <person name="Tice H."/>
            <person name="Copeland A."/>
            <person name="Cheng J.F."/>
            <person name="Lucas S."/>
            <person name="Chen F."/>
            <person name="Nolan M."/>
            <person name="Bruce D."/>
            <person name="Goodwin L."/>
            <person name="Pitluck S."/>
            <person name="Ivanova N."/>
            <person name="Mavromatis K."/>
            <person name="Ovchinnikova G."/>
            <person name="Pati A."/>
            <person name="Chen A."/>
            <person name="Palaniappan K."/>
            <person name="Land M."/>
            <person name="Hauser L."/>
            <person name="Chang Y.J."/>
            <person name="Jeffries C.D."/>
            <person name="Chain P."/>
            <person name="Saunders E."/>
            <person name="Brettin T."/>
            <person name="Detter J.C."/>
            <person name="Han C."/>
            <person name="Goker M."/>
            <person name="Bristow J."/>
            <person name="Eisen J.A."/>
            <person name="Markowitz V."/>
            <person name="Hugenholtz P."/>
            <person name="Kyrpides N.C."/>
            <person name="Klenk H.P."/>
            <person name="Lapidus A."/>
        </authorList>
    </citation>
    <scope>NUCLEOTIDE SEQUENCE [LARGE SCALE GENOMIC DNA]</scope>
    <source>
        <strain evidence="3">ATCC 9321 / DSM 20548 / JCM 6508 / NCTC 11806 / PC1</strain>
    </source>
</reference>
<dbReference type="InterPro" id="IPR036388">
    <property type="entry name" value="WH-like_DNA-bd_sf"/>
</dbReference>